<dbReference type="Gene3D" id="3.10.450.50">
    <property type="match status" value="1"/>
</dbReference>
<dbReference type="OrthoDB" id="9806995at2"/>
<evidence type="ECO:0000313" key="7">
    <source>
        <dbReference type="EMBL" id="SMD42827.1"/>
    </source>
</evidence>
<dbReference type="Pfam" id="PF13474">
    <property type="entry name" value="SnoaL_3"/>
    <property type="match status" value="1"/>
</dbReference>
<keyword evidence="8" id="KW-1185">Reference proteome</keyword>
<feature type="region of interest" description="Disordered" evidence="5">
    <location>
        <begin position="1863"/>
        <end position="1889"/>
    </location>
</feature>
<dbReference type="InterPro" id="IPR003661">
    <property type="entry name" value="HisK_dim/P_dom"/>
</dbReference>
<dbReference type="EMBL" id="LT838813">
    <property type="protein sequence ID" value="SMD42827.1"/>
    <property type="molecule type" value="Genomic_DNA"/>
</dbReference>
<dbReference type="InterPro" id="IPR004358">
    <property type="entry name" value="Sig_transdc_His_kin-like_C"/>
</dbReference>
<evidence type="ECO:0000256" key="4">
    <source>
        <dbReference type="SAM" id="Coils"/>
    </source>
</evidence>
<dbReference type="PANTHER" id="PTHR43065">
    <property type="entry name" value="SENSOR HISTIDINE KINASE"/>
    <property type="match status" value="1"/>
</dbReference>
<keyword evidence="7" id="KW-0418">Kinase</keyword>
<dbReference type="InterPro" id="IPR036097">
    <property type="entry name" value="HisK_dim/P_sf"/>
</dbReference>
<protein>
    <recommendedName>
        <fullName evidence="2">histidine kinase</fullName>
        <ecNumber evidence="2">2.7.13.3</ecNumber>
    </recommendedName>
</protein>
<evidence type="ECO:0000256" key="5">
    <source>
        <dbReference type="SAM" id="MobiDB-lite"/>
    </source>
</evidence>
<evidence type="ECO:0000256" key="3">
    <source>
        <dbReference type="ARBA" id="ARBA00022553"/>
    </source>
</evidence>
<feature type="coiled-coil region" evidence="4">
    <location>
        <begin position="142"/>
        <end position="169"/>
    </location>
</feature>
<evidence type="ECO:0000256" key="1">
    <source>
        <dbReference type="ARBA" id="ARBA00000085"/>
    </source>
</evidence>
<keyword evidence="7" id="KW-0808">Transferase</keyword>
<feature type="coiled-coil region" evidence="4">
    <location>
        <begin position="1675"/>
        <end position="1705"/>
    </location>
</feature>
<dbReference type="STRING" id="758820.SAMN00777080_1392"/>
<dbReference type="InterPro" id="IPR032710">
    <property type="entry name" value="NTF2-like_dom_sf"/>
</dbReference>
<dbReference type="PROSITE" id="PS50109">
    <property type="entry name" value="HIS_KIN"/>
    <property type="match status" value="1"/>
</dbReference>
<evidence type="ECO:0000256" key="2">
    <source>
        <dbReference type="ARBA" id="ARBA00012438"/>
    </source>
</evidence>
<feature type="domain" description="Histidine kinase" evidence="6">
    <location>
        <begin position="1714"/>
        <end position="1974"/>
    </location>
</feature>
<sequence>MDAKKKKNLEETYERILNVGFCIVPYEDISDIIGPDPMVYGTAKDERILSFEGVEALFKSQYEQMGNMKPAFERKRIALRISNSGNNACIIEELTFTLSSEEEIHTIFMRATCVMEYLDNKWKLTHWHTSTPVDTENDPWHMEEWKREKEKLQQLVDQQTAALKQNNRELQIEAALEKIRSSSLAMQKTDDLRDVVKVLFEQMQGLSVDMGFASVSIFIFEDGSRNIRQWLPLPDGVSSLSVPYFDHPISSDLFDAKESGEDFFTKIYTLEEKNTWLAHGFEHTDYKNLPVAFKSSLLQAPGYAIAITLAKNSGICIPSFEGKLPSPEDIQIMKRVGKVFEQAYIRFLDLQKAEAQAKEAQIEVSLERVRSASMAMHKTDELGKVVEMLFLQFSELDLDFYQVWINIFRLEEGVSDCWFSPVKGVINEAYTALVPLEPFENLSIKTWKAGEEFSYLSWNGLGEVDIVMKELSALTNHPSFHQIQKKKRMKRVEIVDCNHKYGVIAMAKNEDITDNDRSILKRFANVFEQSYTRFLDLQKAESQAREAKIESALERVRSRSLAMHHSSELSAVVDTLLKEFTNLEFTLTFCIINLIDEQDLSNTVWAANPESGKDPESYYMKFEDYPFHHAMWDAWKAQKKRFVYTIEGEEKKIYDQYLYNDTEFRRFPKNVQEANKALERYVAGFTFFKYSGLQTVSVNPISEDELEILERFGRVFEQAYTRFLDLQKAEAQAREAEIQLALERVRAKTMAMKTQSDLLGIIELFGEQLNAVGIRFDNVTFIEGPITKKRDWDLWSYAPEAENTTDKILIPYIETPYFTKTAKAVKEYQKTGQPIQVKTFTKKEKNEFLDHYWKHAPAVSDEFVNYVNATPGSIIVDAFLEEITVSMVKWNTEPYTYEELENYERFAKEFKQTYIRFLDIKKAEAQAKEAKIEVALEKVRSRTMGMQKAEELGEVATVLFKEMNALVDNLWTCGFVLCEPNRQEDEWWLSLNNGLIQPFFLPNIGDFAHESLYEGWKKGESYRTVTLQDEVLQEHYDWLMNIPISRKIFEEMEGSGIPRPNWQRLHAAYFKTGYLVIITEVPCEEEEIFKRFAQVFDLTYTRFLDLKKAEAQAREAQIEAALERVRSRTMAMHSSQDVDMIVTTLFDELLKLGVDKWIRSGIGIMDKSRRMEVWTASTNPSGHTALDKGFLDMETHQLLKEVQEAWETKKTTNSYELIGDDLINYFKTINDAPEYSFQVDFEKLPNKIIHYDFFFPEGALFAFSPTPLSEEIGRVFMRFASVFGQTYRRYLDLQKAEAQAREAQIEAALERIRSRAMAMQHSEELRDVALELRTQMGILGQKDLEVCAIHLYEEHKDHFESWAAMHVPGKEEGLLQFQALFPKSGKLIIDEMMECYASDQNEYVLVNEGEKGRQWFELLREKAPEAFQYLMEAMPNMPAQEIKAYWGIADFSGGALVMVTYFYPDKVSRDLLRRTANVFALAYKRFKDLRMAESSARAARRQASLDRIRADISSMRNAEDLNRITPLVFNELTALGIPFIRCGVFIVHEKEKNVEIYLSTPEGKSLAVMTLPFSANEMTSKSVEAWKKEEVYIQHWNQTDFTNWGKSMQEQGYVKDLKTYQGTENAPESLHLHFVPFGQGLLYVGSPGNLSEEQIDLVKAMAKAFSIAYARYEDFVKLEQAKAEVESAMSELKATQSQLVQQEKLASLGQLTAGIAHEIKNPLNFVNNFSEVSMEMIEEIKEERAKSQETRDETLVDEILEDIHSNLGKIHEHGSRANGIVTSMLQHSRGGSGKKEPADLNSLIKEYVNLSFHGMRAGKNPIDVEIALDLDPEVKEVSLIKEDFTRVVINLCNNAFDAMKEKVSKTEDLPTGQAGGRQNTEDGESGNVKYDPRLKVRTRLENGRVQIAFEDNGPGIPEEIKDKILQPFFTTKKGTEGTGLGLSITHDIVKAHGGELEIETAMDKGTKFIIKLNT</sequence>
<dbReference type="CDD" id="cd00075">
    <property type="entry name" value="HATPase"/>
    <property type="match status" value="1"/>
</dbReference>
<name>A0A1W2H1I5_9BACT</name>
<comment type="catalytic activity">
    <reaction evidence="1">
        <text>ATP + protein L-histidine = ADP + protein N-phospho-L-histidine.</text>
        <dbReference type="EC" id="2.7.13.3"/>
    </reaction>
</comment>
<reference evidence="8" key="1">
    <citation type="submission" date="2017-04" db="EMBL/GenBank/DDBJ databases">
        <authorList>
            <person name="Varghese N."/>
            <person name="Submissions S."/>
        </authorList>
    </citation>
    <scope>NUCLEOTIDE SEQUENCE [LARGE SCALE GENOMIC DNA]</scope>
    <source>
        <strain evidence="8">DSM 16537</strain>
    </source>
</reference>
<dbReference type="SUPFAM" id="SSF55874">
    <property type="entry name" value="ATPase domain of HSP90 chaperone/DNA topoisomerase II/histidine kinase"/>
    <property type="match status" value="1"/>
</dbReference>
<evidence type="ECO:0000313" key="8">
    <source>
        <dbReference type="Proteomes" id="UP000192333"/>
    </source>
</evidence>
<dbReference type="Gene3D" id="3.30.565.10">
    <property type="entry name" value="Histidine kinase-like ATPase, C-terminal domain"/>
    <property type="match status" value="1"/>
</dbReference>
<keyword evidence="3" id="KW-0597">Phosphoprotein</keyword>
<dbReference type="CDD" id="cd00082">
    <property type="entry name" value="HisKA"/>
    <property type="match status" value="1"/>
</dbReference>
<dbReference type="Gene3D" id="1.10.287.130">
    <property type="match status" value="1"/>
</dbReference>
<proteinExistence type="predicted"/>
<evidence type="ECO:0000259" key="6">
    <source>
        <dbReference type="PROSITE" id="PS50109"/>
    </source>
</evidence>
<dbReference type="SMART" id="SM00387">
    <property type="entry name" value="HATPase_c"/>
    <property type="match status" value="1"/>
</dbReference>
<dbReference type="InterPro" id="IPR036890">
    <property type="entry name" value="HATPase_C_sf"/>
</dbReference>
<dbReference type="SMART" id="SM00388">
    <property type="entry name" value="HisKA"/>
    <property type="match status" value="1"/>
</dbReference>
<dbReference type="SUPFAM" id="SSF47384">
    <property type="entry name" value="Homodimeric domain of signal transducing histidine kinase"/>
    <property type="match status" value="1"/>
</dbReference>
<dbReference type="PRINTS" id="PR00344">
    <property type="entry name" value="BCTRLSENSOR"/>
</dbReference>
<dbReference type="InterPro" id="IPR037401">
    <property type="entry name" value="SnoaL-like"/>
</dbReference>
<dbReference type="Pfam" id="PF02518">
    <property type="entry name" value="HATPase_c"/>
    <property type="match status" value="1"/>
</dbReference>
<gene>
    <name evidence="7" type="ORF">SAMN00777080_1392</name>
</gene>
<dbReference type="GO" id="GO:0000155">
    <property type="term" value="F:phosphorelay sensor kinase activity"/>
    <property type="evidence" value="ECO:0007669"/>
    <property type="project" value="InterPro"/>
</dbReference>
<dbReference type="RefSeq" id="WP_084119587.1">
    <property type="nucleotide sequence ID" value="NZ_LT838813.1"/>
</dbReference>
<dbReference type="EC" id="2.7.13.3" evidence="2"/>
<dbReference type="Proteomes" id="UP000192333">
    <property type="component" value="Chromosome I"/>
</dbReference>
<accession>A0A1W2H1I5</accession>
<dbReference type="InterPro" id="IPR003594">
    <property type="entry name" value="HATPase_dom"/>
</dbReference>
<dbReference type="SUPFAM" id="SSF54427">
    <property type="entry name" value="NTF2-like"/>
    <property type="match status" value="1"/>
</dbReference>
<dbReference type="PANTHER" id="PTHR43065:SF42">
    <property type="entry name" value="TWO-COMPONENT SENSOR PPRA"/>
    <property type="match status" value="1"/>
</dbReference>
<dbReference type="InterPro" id="IPR005467">
    <property type="entry name" value="His_kinase_dom"/>
</dbReference>
<organism evidence="7 8">
    <name type="scientific">Aquiflexum balticum DSM 16537</name>
    <dbReference type="NCBI Taxonomy" id="758820"/>
    <lineage>
        <taxon>Bacteria</taxon>
        <taxon>Pseudomonadati</taxon>
        <taxon>Bacteroidota</taxon>
        <taxon>Cytophagia</taxon>
        <taxon>Cytophagales</taxon>
        <taxon>Cyclobacteriaceae</taxon>
        <taxon>Aquiflexum</taxon>
    </lineage>
</organism>
<keyword evidence="4" id="KW-0175">Coiled coil</keyword>